<dbReference type="EC" id="4.2.1.1" evidence="3 9"/>
<evidence type="ECO:0000313" key="11">
    <source>
        <dbReference type="Proteomes" id="UP000774570"/>
    </source>
</evidence>
<keyword evidence="4" id="KW-0479">Metal-binding</keyword>
<dbReference type="PROSITE" id="PS00705">
    <property type="entry name" value="PROK_CO2_ANHYDRASE_2"/>
    <property type="match status" value="1"/>
</dbReference>
<organism evidence="10 11">
    <name type="scientific">Actinomadura parmotrematis</name>
    <dbReference type="NCBI Taxonomy" id="2864039"/>
    <lineage>
        <taxon>Bacteria</taxon>
        <taxon>Bacillati</taxon>
        <taxon>Actinomycetota</taxon>
        <taxon>Actinomycetes</taxon>
        <taxon>Streptosporangiales</taxon>
        <taxon>Thermomonosporaceae</taxon>
        <taxon>Actinomadura</taxon>
    </lineage>
</organism>
<evidence type="ECO:0000256" key="7">
    <source>
        <dbReference type="ARBA" id="ARBA00024993"/>
    </source>
</evidence>
<dbReference type="Pfam" id="PF00484">
    <property type="entry name" value="Pro_CA"/>
    <property type="match status" value="1"/>
</dbReference>
<dbReference type="RefSeq" id="WP_220167616.1">
    <property type="nucleotide sequence ID" value="NZ_JAIBOA010000011.1"/>
</dbReference>
<dbReference type="PANTHER" id="PTHR11002">
    <property type="entry name" value="CARBONIC ANHYDRASE"/>
    <property type="match status" value="1"/>
</dbReference>
<proteinExistence type="inferred from homology"/>
<dbReference type="EMBL" id="JAIBOA010000011">
    <property type="protein sequence ID" value="MBW8484385.1"/>
    <property type="molecule type" value="Genomic_DNA"/>
</dbReference>
<sequence>MQKLIEHARCFTGDADLHRLAGGQSPLALFITCSDSRVIPSLFTGARPGELFELRTAGNIVPRYRLDRPSGEAATIEFAVEVLGVADIVVCGHSHCGAVGAMTRGDDLSAVPALREWLATSTPLPGAAPGGEAADAAQRHVLNQTARLLEYPGLRERVAGGRLGLHAWYYRVHTGAVLAHDPGARAFLPL</sequence>
<dbReference type="InterPro" id="IPR036874">
    <property type="entry name" value="Carbonic_anhydrase_sf"/>
</dbReference>
<keyword evidence="11" id="KW-1185">Reference proteome</keyword>
<dbReference type="PANTHER" id="PTHR11002:SF76">
    <property type="entry name" value="CARBONIC ANHYDRASE"/>
    <property type="match status" value="1"/>
</dbReference>
<dbReference type="PROSITE" id="PS00704">
    <property type="entry name" value="PROK_CO2_ANHYDRASE_1"/>
    <property type="match status" value="1"/>
</dbReference>
<comment type="function">
    <text evidence="7">Catalyzes the reversible hydration of carbon dioxide to form bicarbonate.</text>
</comment>
<evidence type="ECO:0000256" key="6">
    <source>
        <dbReference type="ARBA" id="ARBA00023239"/>
    </source>
</evidence>
<dbReference type="InterPro" id="IPR001765">
    <property type="entry name" value="Carbonic_anhydrase"/>
</dbReference>
<dbReference type="Gene3D" id="3.40.1050.10">
    <property type="entry name" value="Carbonic anhydrase"/>
    <property type="match status" value="1"/>
</dbReference>
<comment type="cofactor">
    <cofactor evidence="1">
        <name>Zn(2+)</name>
        <dbReference type="ChEBI" id="CHEBI:29105"/>
    </cofactor>
</comment>
<evidence type="ECO:0000313" key="10">
    <source>
        <dbReference type="EMBL" id="MBW8484385.1"/>
    </source>
</evidence>
<name>A0ABS7FVD2_9ACTN</name>
<keyword evidence="6 9" id="KW-0456">Lyase</keyword>
<comment type="function">
    <text evidence="9">Reversible hydration of carbon dioxide.</text>
</comment>
<dbReference type="Proteomes" id="UP000774570">
    <property type="component" value="Unassembled WGS sequence"/>
</dbReference>
<evidence type="ECO:0000256" key="2">
    <source>
        <dbReference type="ARBA" id="ARBA00006217"/>
    </source>
</evidence>
<gene>
    <name evidence="10" type="ORF">K1Y72_18525</name>
</gene>
<evidence type="ECO:0000256" key="1">
    <source>
        <dbReference type="ARBA" id="ARBA00001947"/>
    </source>
</evidence>
<comment type="catalytic activity">
    <reaction evidence="8 9">
        <text>hydrogencarbonate + H(+) = CO2 + H2O</text>
        <dbReference type="Rhea" id="RHEA:10748"/>
        <dbReference type="ChEBI" id="CHEBI:15377"/>
        <dbReference type="ChEBI" id="CHEBI:15378"/>
        <dbReference type="ChEBI" id="CHEBI:16526"/>
        <dbReference type="ChEBI" id="CHEBI:17544"/>
        <dbReference type="EC" id="4.2.1.1"/>
    </reaction>
</comment>
<keyword evidence="5 9" id="KW-0862">Zinc</keyword>
<protein>
    <recommendedName>
        <fullName evidence="3 9">Carbonic anhydrase</fullName>
        <ecNumber evidence="3 9">4.2.1.1</ecNumber>
    </recommendedName>
    <alternativeName>
        <fullName evidence="9">Carbonate dehydratase</fullName>
    </alternativeName>
</protein>
<dbReference type="InterPro" id="IPR015892">
    <property type="entry name" value="Carbonic_anhydrase_CS"/>
</dbReference>
<evidence type="ECO:0000256" key="5">
    <source>
        <dbReference type="ARBA" id="ARBA00022833"/>
    </source>
</evidence>
<evidence type="ECO:0000256" key="3">
    <source>
        <dbReference type="ARBA" id="ARBA00012925"/>
    </source>
</evidence>
<accession>A0ABS7FVD2</accession>
<comment type="caution">
    <text evidence="10">The sequence shown here is derived from an EMBL/GenBank/DDBJ whole genome shotgun (WGS) entry which is preliminary data.</text>
</comment>
<dbReference type="SMART" id="SM00947">
    <property type="entry name" value="Pro_CA"/>
    <property type="match status" value="1"/>
</dbReference>
<reference evidence="10 11" key="1">
    <citation type="submission" date="2021-07" db="EMBL/GenBank/DDBJ databases">
        <title>Actinomadura sp. PM05-2 isolated from lichen.</title>
        <authorList>
            <person name="Somphong A."/>
            <person name="Phongsopitanun W."/>
            <person name="Tanasupawat S."/>
            <person name="Peongsungnone V."/>
        </authorList>
    </citation>
    <scope>NUCLEOTIDE SEQUENCE [LARGE SCALE GENOMIC DNA]</scope>
    <source>
        <strain evidence="10 11">PM05-2</strain>
    </source>
</reference>
<evidence type="ECO:0000256" key="9">
    <source>
        <dbReference type="RuleBase" id="RU003956"/>
    </source>
</evidence>
<evidence type="ECO:0000256" key="8">
    <source>
        <dbReference type="ARBA" id="ARBA00048348"/>
    </source>
</evidence>
<comment type="similarity">
    <text evidence="2 9">Belongs to the beta-class carbonic anhydrase family.</text>
</comment>
<evidence type="ECO:0000256" key="4">
    <source>
        <dbReference type="ARBA" id="ARBA00022723"/>
    </source>
</evidence>
<dbReference type="SUPFAM" id="SSF53056">
    <property type="entry name" value="beta-carbonic anhydrase, cab"/>
    <property type="match status" value="1"/>
</dbReference>